<protein>
    <submittedName>
        <fullName evidence="4">Laminin G domain protein</fullName>
    </submittedName>
</protein>
<dbReference type="SUPFAM" id="SSF49899">
    <property type="entry name" value="Concanavalin A-like lectins/glucanases"/>
    <property type="match status" value="1"/>
</dbReference>
<sequence length="299" mass="31778">MTGVWATADTITAARMNEKTIFQGTGAAISGLATTYPGQIVFCTSTGSGFTLNGLYVRNSANTLWEAVRIDAISKYQLKAYYKFNEASGNIINLARLVGSFDSLEGGDLTTTSVTYSQTGVLGGAISFNGTSSKANACVAANWKFLHNDGDDWTVAFWLKYTGTIENGHAIFATVTDSSADGILFDLRTGGDFRCLLYNASASVGGTFTVGLADANWHHYVLTHDNAATDLELWVDGVSKGTIDTNAAGTSNPTQALTLMNRNSEIYAAGLLDEFAVWKRKITSTEIAALYNSGSGQAL</sequence>
<organism evidence="4 5">
    <name type="scientific">Nitrososphaeria virus YSH_922147</name>
    <dbReference type="NCBI Taxonomy" id="3071323"/>
    <lineage>
        <taxon>Viruses</taxon>
        <taxon>Duplodnaviria</taxon>
        <taxon>Heunggongvirae</taxon>
        <taxon>Uroviricota</taxon>
        <taxon>Caudoviricetes</taxon>
        <taxon>Juravirales</taxon>
        <taxon>Yangangviridae</taxon>
        <taxon>Mathaucavirus</taxon>
        <taxon>Mathaucavirus yangshanense</taxon>
    </lineage>
</organism>
<dbReference type="KEGG" id="vg:80545002"/>
<keyword evidence="1" id="KW-0732">Signal</keyword>
<evidence type="ECO:0000313" key="5">
    <source>
        <dbReference type="Proteomes" id="UP001156973"/>
    </source>
</evidence>
<keyword evidence="5" id="KW-1185">Reference proteome</keyword>
<dbReference type="InterPro" id="IPR006558">
    <property type="entry name" value="LamG-like"/>
</dbReference>
<proteinExistence type="predicted"/>
<evidence type="ECO:0000313" key="4">
    <source>
        <dbReference type="EMBL" id="UVF62451.1"/>
    </source>
</evidence>
<keyword evidence="2" id="KW-1015">Disulfide bond</keyword>
<reference evidence="4 5" key="1">
    <citation type="submission" date="2022-05" db="EMBL/GenBank/DDBJ databases">
        <title>Diverse viruses of marine archaea discovered using metagenomics.</title>
        <authorList>
            <person name="Zhou Y."/>
        </authorList>
    </citation>
    <scope>NUCLEOTIDE SEQUENCE [LARGE SCALE GENOMIC DNA]</scope>
    <source>
        <strain evidence="4">YSH_922147</strain>
    </source>
</reference>
<dbReference type="Gene3D" id="2.60.120.200">
    <property type="match status" value="1"/>
</dbReference>
<name>A0A976UBL1_9CAUD</name>
<evidence type="ECO:0000256" key="2">
    <source>
        <dbReference type="ARBA" id="ARBA00023157"/>
    </source>
</evidence>
<dbReference type="EMBL" id="ON649701">
    <property type="protein sequence ID" value="UVF62451.1"/>
    <property type="molecule type" value="Genomic_DNA"/>
</dbReference>
<dbReference type="Proteomes" id="UP001156973">
    <property type="component" value="Segment"/>
</dbReference>
<dbReference type="SMART" id="SM00560">
    <property type="entry name" value="LamGL"/>
    <property type="match status" value="1"/>
</dbReference>
<feature type="domain" description="LamG-like jellyroll fold" evidence="3">
    <location>
        <begin position="151"/>
        <end position="285"/>
    </location>
</feature>
<evidence type="ECO:0000259" key="3">
    <source>
        <dbReference type="SMART" id="SM00560"/>
    </source>
</evidence>
<dbReference type="Pfam" id="PF13385">
    <property type="entry name" value="Laminin_G_3"/>
    <property type="match status" value="1"/>
</dbReference>
<evidence type="ECO:0000256" key="1">
    <source>
        <dbReference type="ARBA" id="ARBA00022729"/>
    </source>
</evidence>
<dbReference type="InterPro" id="IPR013320">
    <property type="entry name" value="ConA-like_dom_sf"/>
</dbReference>
<accession>A0A976UBL1</accession>